<organism evidence="12 13">
    <name type="scientific">Eleusine coracana subsp. coracana</name>
    <dbReference type="NCBI Taxonomy" id="191504"/>
    <lineage>
        <taxon>Eukaryota</taxon>
        <taxon>Viridiplantae</taxon>
        <taxon>Streptophyta</taxon>
        <taxon>Embryophyta</taxon>
        <taxon>Tracheophyta</taxon>
        <taxon>Spermatophyta</taxon>
        <taxon>Magnoliopsida</taxon>
        <taxon>Liliopsida</taxon>
        <taxon>Poales</taxon>
        <taxon>Poaceae</taxon>
        <taxon>PACMAD clade</taxon>
        <taxon>Chloridoideae</taxon>
        <taxon>Cynodonteae</taxon>
        <taxon>Eleusininae</taxon>
        <taxon>Eleusine</taxon>
    </lineage>
</organism>
<evidence type="ECO:0000256" key="2">
    <source>
        <dbReference type="ARBA" id="ARBA00022614"/>
    </source>
</evidence>
<dbReference type="SUPFAM" id="SSF52058">
    <property type="entry name" value="L domain-like"/>
    <property type="match status" value="1"/>
</dbReference>
<keyword evidence="4" id="KW-0732">Signal</keyword>
<proteinExistence type="predicted"/>
<feature type="transmembrane region" description="Helical" evidence="10">
    <location>
        <begin position="288"/>
        <end position="307"/>
    </location>
</feature>
<evidence type="ECO:0000256" key="9">
    <source>
        <dbReference type="SAM" id="MobiDB-lite"/>
    </source>
</evidence>
<comment type="caution">
    <text evidence="12">The sequence shown here is derived from an EMBL/GenBank/DDBJ whole genome shotgun (WGS) entry which is preliminary data.</text>
</comment>
<dbReference type="AlphaFoldDB" id="A0AAV5FVW5"/>
<dbReference type="EMBL" id="BQKI01000097">
    <property type="protein sequence ID" value="GJN38700.1"/>
    <property type="molecule type" value="Genomic_DNA"/>
</dbReference>
<reference evidence="12" key="2">
    <citation type="submission" date="2021-12" db="EMBL/GenBank/DDBJ databases">
        <title>Resequencing data analysis of finger millet.</title>
        <authorList>
            <person name="Hatakeyama M."/>
            <person name="Aluri S."/>
            <person name="Balachadran M.T."/>
            <person name="Sivarajan S.R."/>
            <person name="Poveda L."/>
            <person name="Shimizu-Inatsugi R."/>
            <person name="Schlapbach R."/>
            <person name="Sreeman S.M."/>
            <person name="Shimizu K.K."/>
        </authorList>
    </citation>
    <scope>NUCLEOTIDE SEQUENCE</scope>
</reference>
<comment type="subcellular location">
    <subcellularLocation>
        <location evidence="1">Membrane</location>
        <topology evidence="1">Single-pass type I membrane protein</topology>
    </subcellularLocation>
</comment>
<keyword evidence="3 10" id="KW-0812">Transmembrane</keyword>
<keyword evidence="13" id="KW-1185">Reference proteome</keyword>
<evidence type="ECO:0000313" key="13">
    <source>
        <dbReference type="Proteomes" id="UP001054889"/>
    </source>
</evidence>
<keyword evidence="7 10" id="KW-0472">Membrane</keyword>
<keyword evidence="5" id="KW-0677">Repeat</keyword>
<name>A0AAV5FVW5_ELECO</name>
<evidence type="ECO:0000259" key="11">
    <source>
        <dbReference type="Pfam" id="PF08263"/>
    </source>
</evidence>
<evidence type="ECO:0000256" key="5">
    <source>
        <dbReference type="ARBA" id="ARBA00022737"/>
    </source>
</evidence>
<dbReference type="Pfam" id="PF08263">
    <property type="entry name" value="LRRNT_2"/>
    <property type="match status" value="1"/>
</dbReference>
<feature type="compositionally biased region" description="Polar residues" evidence="9">
    <location>
        <begin position="14"/>
        <end position="24"/>
    </location>
</feature>
<dbReference type="InterPro" id="IPR046956">
    <property type="entry name" value="RLP23-like"/>
</dbReference>
<evidence type="ECO:0000256" key="6">
    <source>
        <dbReference type="ARBA" id="ARBA00022989"/>
    </source>
</evidence>
<accession>A0AAV5FVW5</accession>
<feature type="transmembrane region" description="Helical" evidence="10">
    <location>
        <begin position="211"/>
        <end position="237"/>
    </location>
</feature>
<gene>
    <name evidence="12" type="primary">gb27766</name>
    <name evidence="12" type="ORF">PR202_gb27766</name>
</gene>
<dbReference type="InterPro" id="IPR013210">
    <property type="entry name" value="LRR_N_plant-typ"/>
</dbReference>
<evidence type="ECO:0000256" key="4">
    <source>
        <dbReference type="ARBA" id="ARBA00022729"/>
    </source>
</evidence>
<protein>
    <recommendedName>
        <fullName evidence="11">Leucine-rich repeat-containing N-terminal plant-type domain-containing protein</fullName>
    </recommendedName>
</protein>
<dbReference type="GO" id="GO:0016020">
    <property type="term" value="C:membrane"/>
    <property type="evidence" value="ECO:0007669"/>
    <property type="project" value="UniProtKB-SubCell"/>
</dbReference>
<reference evidence="12" key="1">
    <citation type="journal article" date="2018" name="DNA Res.">
        <title>Multiple hybrid de novo genome assembly of finger millet, an orphan allotetraploid crop.</title>
        <authorList>
            <person name="Hatakeyama M."/>
            <person name="Aluri S."/>
            <person name="Balachadran M.T."/>
            <person name="Sivarajan S.R."/>
            <person name="Patrignani A."/>
            <person name="Gruter S."/>
            <person name="Poveda L."/>
            <person name="Shimizu-Inatsugi R."/>
            <person name="Baeten J."/>
            <person name="Francoijs K.J."/>
            <person name="Nataraja K.N."/>
            <person name="Reddy Y.A.N."/>
            <person name="Phadnis S."/>
            <person name="Ravikumar R.L."/>
            <person name="Schlapbach R."/>
            <person name="Sreeman S.M."/>
            <person name="Shimizu K.K."/>
        </authorList>
    </citation>
    <scope>NUCLEOTIDE SEQUENCE</scope>
</reference>
<feature type="transmembrane region" description="Helical" evidence="10">
    <location>
        <begin position="243"/>
        <end position="264"/>
    </location>
</feature>
<dbReference type="Gene3D" id="3.80.10.10">
    <property type="entry name" value="Ribonuclease Inhibitor"/>
    <property type="match status" value="1"/>
</dbReference>
<feature type="transmembrane region" description="Helical" evidence="10">
    <location>
        <begin position="41"/>
        <end position="62"/>
    </location>
</feature>
<evidence type="ECO:0000313" key="12">
    <source>
        <dbReference type="EMBL" id="GJN38700.1"/>
    </source>
</evidence>
<evidence type="ECO:0000256" key="8">
    <source>
        <dbReference type="ARBA" id="ARBA00023180"/>
    </source>
</evidence>
<dbReference type="Proteomes" id="UP001054889">
    <property type="component" value="Unassembled WGS sequence"/>
</dbReference>
<dbReference type="PANTHER" id="PTHR48063">
    <property type="entry name" value="LRR RECEPTOR-LIKE KINASE"/>
    <property type="match status" value="1"/>
</dbReference>
<dbReference type="PANTHER" id="PTHR48063:SF90">
    <property type="entry name" value="OS11G0565920 PROTEIN"/>
    <property type="match status" value="1"/>
</dbReference>
<keyword evidence="6 10" id="KW-1133">Transmembrane helix</keyword>
<evidence type="ECO:0000256" key="1">
    <source>
        <dbReference type="ARBA" id="ARBA00004479"/>
    </source>
</evidence>
<evidence type="ECO:0000256" key="3">
    <source>
        <dbReference type="ARBA" id="ARBA00022692"/>
    </source>
</evidence>
<evidence type="ECO:0000256" key="7">
    <source>
        <dbReference type="ARBA" id="ARBA00023136"/>
    </source>
</evidence>
<evidence type="ECO:0000256" key="10">
    <source>
        <dbReference type="SAM" id="Phobius"/>
    </source>
</evidence>
<dbReference type="InterPro" id="IPR032675">
    <property type="entry name" value="LRR_dom_sf"/>
</dbReference>
<feature type="domain" description="Leucine-rich repeat-containing N-terminal plant-type" evidence="11">
    <location>
        <begin position="83"/>
        <end position="121"/>
    </location>
</feature>
<sequence length="333" mass="36433">MLEVEEWHNGYKAPSSTPTRSNQISSSLLEVETSSTTMHHLATTTSFVLLIVVATSTCFSAASISQRLSPPLNGTTTTGACLPRERDALLAFKRGITADPVGRLSSWRRGTDCCRWEGVQCARRTGHVLKLQLQIPFYYDDESRKKEGLTGRISPSLFALEHLQQLDLSVNYLEGPLPSEIVAVFFPDQASALWDERPGVPEVTRPLLRRLLVAAIGLANAFLLCSLAGAAFTAAFVVLRYRIFAAFAPLVITAIICLLLRYCVASEADDDERENQDRQERIKATEDLASKVTMFAAIMVVLGASIGEKQSRTRDMIVLILTSAFVCAASGSC</sequence>
<keyword evidence="2" id="KW-0433">Leucine-rich repeat</keyword>
<keyword evidence="8" id="KW-0325">Glycoprotein</keyword>
<feature type="region of interest" description="Disordered" evidence="9">
    <location>
        <begin position="1"/>
        <end position="25"/>
    </location>
</feature>